<evidence type="ECO:0000313" key="2">
    <source>
        <dbReference type="EMBL" id="KAJ1080738.1"/>
    </source>
</evidence>
<comment type="caution">
    <text evidence="2">The sequence shown here is derived from an EMBL/GenBank/DDBJ whole genome shotgun (WGS) entry which is preliminary data.</text>
</comment>
<proteinExistence type="predicted"/>
<accession>A0AAV7KPL7</accession>
<gene>
    <name evidence="2" type="ORF">NDU88_000932</name>
</gene>
<evidence type="ECO:0000313" key="3">
    <source>
        <dbReference type="Proteomes" id="UP001066276"/>
    </source>
</evidence>
<reference evidence="2" key="1">
    <citation type="journal article" date="2022" name="bioRxiv">
        <title>Sequencing and chromosome-scale assembly of the giantPleurodeles waltlgenome.</title>
        <authorList>
            <person name="Brown T."/>
            <person name="Elewa A."/>
            <person name="Iarovenko S."/>
            <person name="Subramanian E."/>
            <person name="Araus A.J."/>
            <person name="Petzold A."/>
            <person name="Susuki M."/>
            <person name="Suzuki K.-i.T."/>
            <person name="Hayashi T."/>
            <person name="Toyoda A."/>
            <person name="Oliveira C."/>
            <person name="Osipova E."/>
            <person name="Leigh N.D."/>
            <person name="Simon A."/>
            <person name="Yun M.H."/>
        </authorList>
    </citation>
    <scope>NUCLEOTIDE SEQUENCE</scope>
    <source>
        <strain evidence="2">20211129_DDA</strain>
        <tissue evidence="2">Liver</tissue>
    </source>
</reference>
<feature type="compositionally biased region" description="Basic and acidic residues" evidence="1">
    <location>
        <begin position="26"/>
        <end position="39"/>
    </location>
</feature>
<keyword evidence="3" id="KW-1185">Reference proteome</keyword>
<sequence length="100" mass="9960">MGPPRGLVIGEGAVTSLVSPSSPQSEELRETFAAKEGATETRPGPVAAEPSQDRRPGDRWAGSGGTRPASPRRSTAIGAAGGVGSSAWGVEYGEGAGVQA</sequence>
<organism evidence="2 3">
    <name type="scientific">Pleurodeles waltl</name>
    <name type="common">Iberian ribbed newt</name>
    <dbReference type="NCBI Taxonomy" id="8319"/>
    <lineage>
        <taxon>Eukaryota</taxon>
        <taxon>Metazoa</taxon>
        <taxon>Chordata</taxon>
        <taxon>Craniata</taxon>
        <taxon>Vertebrata</taxon>
        <taxon>Euteleostomi</taxon>
        <taxon>Amphibia</taxon>
        <taxon>Batrachia</taxon>
        <taxon>Caudata</taxon>
        <taxon>Salamandroidea</taxon>
        <taxon>Salamandridae</taxon>
        <taxon>Pleurodelinae</taxon>
        <taxon>Pleurodeles</taxon>
    </lineage>
</organism>
<name>A0AAV7KPL7_PLEWA</name>
<feature type="compositionally biased region" description="Polar residues" evidence="1">
    <location>
        <begin position="16"/>
        <end position="25"/>
    </location>
</feature>
<dbReference type="Proteomes" id="UP001066276">
    <property type="component" value="Chromosome 12"/>
</dbReference>
<evidence type="ECO:0000256" key="1">
    <source>
        <dbReference type="SAM" id="MobiDB-lite"/>
    </source>
</evidence>
<protein>
    <submittedName>
        <fullName evidence="2">Uncharacterized protein</fullName>
    </submittedName>
</protein>
<dbReference type="EMBL" id="JANPWB010000016">
    <property type="protein sequence ID" value="KAJ1080738.1"/>
    <property type="molecule type" value="Genomic_DNA"/>
</dbReference>
<dbReference type="AlphaFoldDB" id="A0AAV7KPL7"/>
<feature type="region of interest" description="Disordered" evidence="1">
    <location>
        <begin position="1"/>
        <end position="100"/>
    </location>
</feature>